<dbReference type="RefSeq" id="WP_100234452.1">
    <property type="nucleotide sequence ID" value="NZ_PGVG01000023.1"/>
</dbReference>
<dbReference type="EMBL" id="PGVG01000023">
    <property type="protein sequence ID" value="PJG52641.1"/>
    <property type="molecule type" value="Genomic_DNA"/>
</dbReference>
<dbReference type="OrthoDB" id="2990299at2"/>
<dbReference type="Proteomes" id="UP000231194">
    <property type="component" value="Unassembled WGS sequence"/>
</dbReference>
<organism evidence="1 2">
    <name type="scientific">Bradyrhizobium forestalis</name>
    <dbReference type="NCBI Taxonomy" id="1419263"/>
    <lineage>
        <taxon>Bacteria</taxon>
        <taxon>Pseudomonadati</taxon>
        <taxon>Pseudomonadota</taxon>
        <taxon>Alphaproteobacteria</taxon>
        <taxon>Hyphomicrobiales</taxon>
        <taxon>Nitrobacteraceae</taxon>
        <taxon>Bradyrhizobium</taxon>
    </lineage>
</organism>
<evidence type="ECO:0000313" key="2">
    <source>
        <dbReference type="Proteomes" id="UP000231194"/>
    </source>
</evidence>
<accession>A0A2M8R490</accession>
<keyword evidence="2" id="KW-1185">Reference proteome</keyword>
<reference evidence="1 2" key="1">
    <citation type="submission" date="2017-11" db="EMBL/GenBank/DDBJ databases">
        <title>Bradyrhizobium forestalis sp. nov., an efficient nitrogen-fixing bacterium isolated from nodules of forest legume species in the Amazon.</title>
        <authorList>
            <person name="Costa E.M."/>
            <person name="Guimaraes A."/>
            <person name="Carvalho T.S."/>
            <person name="Rodrigues T.L."/>
            <person name="Ribeiro P.R.A."/>
            <person name="Lebbe L."/>
            <person name="Willems A."/>
            <person name="Moreira F.M.S."/>
        </authorList>
    </citation>
    <scope>NUCLEOTIDE SEQUENCE [LARGE SCALE GENOMIC DNA]</scope>
    <source>
        <strain evidence="1 2">INPA54B</strain>
    </source>
</reference>
<evidence type="ECO:0000313" key="1">
    <source>
        <dbReference type="EMBL" id="PJG52641.1"/>
    </source>
</evidence>
<proteinExistence type="predicted"/>
<dbReference type="AlphaFoldDB" id="A0A2M8R490"/>
<sequence>MKNIQVIDGAMNCSYDIFSVTEEEFSVLFPEAGQDVEFIEDAIARVGDEELGAMMRNVWNRRVKKPDMVGLHGTLFYELSWKKKYYQTKKSSDIRT</sequence>
<protein>
    <submittedName>
        <fullName evidence="1">Uncharacterized protein</fullName>
    </submittedName>
</protein>
<comment type="caution">
    <text evidence="1">The sequence shown here is derived from an EMBL/GenBank/DDBJ whole genome shotgun (WGS) entry which is preliminary data.</text>
</comment>
<name>A0A2M8R490_9BRAD</name>
<gene>
    <name evidence="1" type="ORF">CVM73_24840</name>
</gene>